<dbReference type="EMBL" id="LZMS01000105">
    <property type="protein sequence ID" value="OBX59568.1"/>
    <property type="molecule type" value="Genomic_DNA"/>
</dbReference>
<sequence length="229" mass="27370">MENFVCYDIQDVVNDFWEKNKDEKHRYRSFDFCYSHFYFSKINNKIDIEKSCYVLWSYLASWGMLRGSSFLLQKNPFYLKDLVEYIYSQDISVWEIDVDGYNDNIERILNLYENVKERVILNAERELVLVTKILLGVFAIIPAYDTYFCETFRQFSDCKFRKFNKASLEAIHEFYLANKDVIDELQTQEQAKVCNFNGDETSLKYTKAKIIDMYGFEKSFSVDKLKISK</sequence>
<dbReference type="RefSeq" id="WP_065256438.1">
    <property type="nucleotide sequence ID" value="NZ_LZDR01000081.1"/>
</dbReference>
<comment type="caution">
    <text evidence="1">The sequence shown here is derived from an EMBL/GenBank/DDBJ whole genome shotgun (WGS) entry which is preliminary data.</text>
</comment>
<protein>
    <submittedName>
        <fullName evidence="1">Uncharacterized protein</fullName>
    </submittedName>
</protein>
<reference evidence="1 2" key="1">
    <citation type="submission" date="2016-06" db="EMBL/GenBank/DDBJ databases">
        <title>Draft genome of Moraxella lacunata CCUG 57757A.</title>
        <authorList>
            <person name="Salva-Serra F."/>
            <person name="Engstrom-Jakobsson H."/>
            <person name="Thorell K."/>
            <person name="Gonzales-Siles L."/>
            <person name="Karlsson R."/>
            <person name="Boulund F."/>
            <person name="Engstrand L."/>
            <person name="Kristiansson E."/>
            <person name="Moore E."/>
        </authorList>
    </citation>
    <scope>NUCLEOTIDE SEQUENCE [LARGE SCALE GENOMIC DNA]</scope>
    <source>
        <strain evidence="1 2">CCUG 57757A</strain>
    </source>
</reference>
<dbReference type="AlphaFoldDB" id="A0A1B8PVG9"/>
<dbReference type="Proteomes" id="UP000092607">
    <property type="component" value="Unassembled WGS sequence"/>
</dbReference>
<gene>
    <name evidence="1" type="ORF">A9309_00950</name>
</gene>
<accession>A0A1B8PVG9</accession>
<name>A0A1B8PVG9_MORLA</name>
<dbReference type="OrthoDB" id="2833825at2"/>
<organism evidence="1 2">
    <name type="scientific">Moraxella lacunata</name>
    <dbReference type="NCBI Taxonomy" id="477"/>
    <lineage>
        <taxon>Bacteria</taxon>
        <taxon>Pseudomonadati</taxon>
        <taxon>Pseudomonadota</taxon>
        <taxon>Gammaproteobacteria</taxon>
        <taxon>Moraxellales</taxon>
        <taxon>Moraxellaceae</taxon>
        <taxon>Moraxella</taxon>
    </lineage>
</organism>
<evidence type="ECO:0000313" key="1">
    <source>
        <dbReference type="EMBL" id="OBX59568.1"/>
    </source>
</evidence>
<evidence type="ECO:0000313" key="2">
    <source>
        <dbReference type="Proteomes" id="UP000092607"/>
    </source>
</evidence>
<proteinExistence type="predicted"/>